<keyword evidence="6" id="KW-1185">Reference proteome</keyword>
<dbReference type="InterPro" id="IPR011626">
    <property type="entry name" value="Alpha-macroglobulin_TED"/>
</dbReference>
<evidence type="ECO:0000259" key="3">
    <source>
        <dbReference type="SMART" id="SM01359"/>
    </source>
</evidence>
<dbReference type="Pfam" id="PF17962">
    <property type="entry name" value="bMG6"/>
    <property type="match status" value="1"/>
</dbReference>
<dbReference type="InterPro" id="IPR051802">
    <property type="entry name" value="YfhM-like"/>
</dbReference>
<dbReference type="Gene3D" id="2.60.40.1930">
    <property type="match status" value="1"/>
</dbReference>
<dbReference type="SMART" id="SM01360">
    <property type="entry name" value="A2M"/>
    <property type="match status" value="1"/>
</dbReference>
<comment type="similarity">
    <text evidence="1">Belongs to the protease inhibitor I39 (alpha-2-macroglobulin) family. Bacterial alpha-2-macroglobulin subfamily.</text>
</comment>
<reference evidence="5 6" key="1">
    <citation type="submission" date="2018-05" db="EMBL/GenBank/DDBJ databases">
        <title>Reference genomes for bee gut microbiota database.</title>
        <authorList>
            <person name="Ellegaard K.M."/>
        </authorList>
    </citation>
    <scope>NUCLEOTIDE SEQUENCE [LARGE SCALE GENOMIC DNA]</scope>
    <source>
        <strain evidence="5 6">ESL0284</strain>
    </source>
</reference>
<dbReference type="Pfam" id="PF11974">
    <property type="entry name" value="bMG3"/>
    <property type="match status" value="1"/>
</dbReference>
<feature type="domain" description="Alpha-2-macroglobulin bait region" evidence="3">
    <location>
        <begin position="730"/>
        <end position="878"/>
    </location>
</feature>
<proteinExistence type="inferred from homology"/>
<dbReference type="Proteomes" id="UP000247565">
    <property type="component" value="Unassembled WGS sequence"/>
</dbReference>
<dbReference type="PIRSF" id="PIRSF038980">
    <property type="entry name" value="A2M_bac"/>
    <property type="match status" value="1"/>
</dbReference>
<dbReference type="Pfam" id="PF07678">
    <property type="entry name" value="TED_complement"/>
    <property type="match status" value="1"/>
</dbReference>
<dbReference type="InterPro" id="IPR002890">
    <property type="entry name" value="MG2"/>
</dbReference>
<dbReference type="Pfam" id="PF00207">
    <property type="entry name" value="A2M"/>
    <property type="match status" value="1"/>
</dbReference>
<dbReference type="InterPro" id="IPR049120">
    <property type="entry name" value="A2M_bMG2"/>
</dbReference>
<dbReference type="InterPro" id="IPR040639">
    <property type="entry name" value="A2MG_MG1"/>
</dbReference>
<dbReference type="Pfam" id="PF21142">
    <property type="entry name" value="A2M_bMG2"/>
    <property type="match status" value="1"/>
</dbReference>
<feature type="domain" description="Alpha-2-macroglobulin" evidence="4">
    <location>
        <begin position="940"/>
        <end position="1028"/>
    </location>
</feature>
<dbReference type="RefSeq" id="WP_110439270.1">
    <property type="nucleotide sequence ID" value="NZ_CP046393.1"/>
</dbReference>
<dbReference type="Gene3D" id="1.50.10.20">
    <property type="match status" value="1"/>
</dbReference>
<dbReference type="Pfam" id="PF17970">
    <property type="entry name" value="bMG1"/>
    <property type="match status" value="1"/>
</dbReference>
<dbReference type="SMART" id="SM01419">
    <property type="entry name" value="Thiol-ester_cl"/>
    <property type="match status" value="1"/>
</dbReference>
<gene>
    <name evidence="5" type="ORF">DK869_06895</name>
</gene>
<dbReference type="InterPro" id="IPR041246">
    <property type="entry name" value="Bact_MG10"/>
</dbReference>
<dbReference type="InterPro" id="IPR041203">
    <property type="entry name" value="Bact_A2M_MG5"/>
</dbReference>
<dbReference type="Pfam" id="PF07703">
    <property type="entry name" value="A2M_BRD"/>
    <property type="match status" value="1"/>
</dbReference>
<evidence type="ECO:0000256" key="1">
    <source>
        <dbReference type="ARBA" id="ARBA00010556"/>
    </source>
</evidence>
<dbReference type="SMART" id="SM01359">
    <property type="entry name" value="A2M_N_2"/>
    <property type="match status" value="1"/>
</dbReference>
<evidence type="ECO:0008006" key="7">
    <source>
        <dbReference type="Google" id="ProtNLM"/>
    </source>
</evidence>
<organism evidence="5 6">
    <name type="scientific">Commensalibacter melissae</name>
    <dbReference type="NCBI Taxonomy" id="2070537"/>
    <lineage>
        <taxon>Bacteria</taxon>
        <taxon>Pseudomonadati</taxon>
        <taxon>Pseudomonadota</taxon>
        <taxon>Alphaproteobacteria</taxon>
        <taxon>Acetobacterales</taxon>
        <taxon>Acetobacteraceae</taxon>
    </lineage>
</organism>
<evidence type="ECO:0000313" key="5">
    <source>
        <dbReference type="EMBL" id="PXZ00347.1"/>
    </source>
</evidence>
<evidence type="ECO:0000313" key="6">
    <source>
        <dbReference type="Proteomes" id="UP000247565"/>
    </source>
</evidence>
<dbReference type="InterPro" id="IPR026284">
    <property type="entry name" value="A2MG_proteobact"/>
</dbReference>
<dbReference type="GO" id="GO:0005615">
    <property type="term" value="C:extracellular space"/>
    <property type="evidence" value="ECO:0007669"/>
    <property type="project" value="InterPro"/>
</dbReference>
<dbReference type="PANTHER" id="PTHR40094">
    <property type="entry name" value="ALPHA-2-MACROGLOBULIN HOMOLOG"/>
    <property type="match status" value="1"/>
</dbReference>
<dbReference type="InterPro" id="IPR008930">
    <property type="entry name" value="Terpenoid_cyclase/PrenylTrfase"/>
</dbReference>
<dbReference type="SUPFAM" id="SSF48239">
    <property type="entry name" value="Terpenoid cyclases/Protein prenyltransferases"/>
    <property type="match status" value="1"/>
</dbReference>
<keyword evidence="2" id="KW-0732">Signal</keyword>
<dbReference type="PANTHER" id="PTHR40094:SF1">
    <property type="entry name" value="UBIQUITIN DOMAIN-CONTAINING PROTEIN"/>
    <property type="match status" value="1"/>
</dbReference>
<dbReference type="InterPro" id="IPR001599">
    <property type="entry name" value="Macroglobln_a2"/>
</dbReference>
<dbReference type="EMBL" id="QGLT01000003">
    <property type="protein sequence ID" value="PXZ00347.1"/>
    <property type="molecule type" value="Genomic_DNA"/>
</dbReference>
<dbReference type="Pfam" id="PF17972">
    <property type="entry name" value="bMG5"/>
    <property type="match status" value="1"/>
</dbReference>
<dbReference type="InterPro" id="IPR021868">
    <property type="entry name" value="Alpha_2_Macroglob_MG3"/>
</dbReference>
<dbReference type="InterPro" id="IPR011625">
    <property type="entry name" value="A2M_N_BRD"/>
</dbReference>
<dbReference type="OrthoDB" id="9767116at2"/>
<sequence length="1629" mass="183476">MFEKQRFFVFFICLFICSFFLNSLSVKTVYGNSNVQNSGNEQILKVVDVSEIDRDGWDCLAVTFSSPLNENQNFEEILHLFDAKKGKVDGAWILSEDHQELIFNHLEPNRKLVLTVDAGLKGKDAKILRKEYTAKITTNDLSPNISFASQGSLFPVRLAEGLPVITLNVNQANVEFFRIKNDQLVNFFEDKESSSILSNDMISALVDKADLIYTGSFKLNVDKNHRQKILLPISSIKPLQKKGVYFAVMRSAGMYNYSYPVTVFTISDIGISVHRYQDNDQVSVFTQSLETGDVLPNVNISALDKKGHIIATAFSDKDGYANLTNMSKVRILLATQNGQTSFIQLKSPALDLSDFKIDGDIQHDLQFFVFGPRDLYRPGETVILNALLRDADGQPVQNIPVNAIVYNAEGKKAQNFVWKASETGFYQYQLKLPANAVTGKWSVVVKAGRKELNQYRFAVEDFLPERMGLTLQSENLENSKNNVPLTSRQDLHVKANGWYLYGAPASHNLLSGSITMHSLRKAVPQLKGFEFGDSQEKGLDKRMDFDEIHLDQLGYGQIKMTNQWQGIRSPVQLITEASLFETGGRPVVRHLTQFVWPAKQLVGIRPLFDSVTSHDKPIRFEVVMADFEGHKLPAKNLKARFIHERHDYYWTYSDDTGWDSHFNKKDVIEDEQLLNIGQNKTAMLTFPSKDWGFYRLEVFNPDTGLTSSYSFETGAVEEAGSEENLRPDQVKVMLDKTAYKAGDIARITLTPPSDGKGYLAVESSGQLLWRQSIQASAKGSSFTLPINSKWLRHDVYITTLIIRPGDRKVGATPKRSVGILHLPLDRQDRKLKLQMKMNSKIEPLTDQKVKVKVTDAYGKPVKDAEVLLSAVDTGVLNITDYKTPDPFRAFFDRKAYNVDQLDVYGKLIEASQNPLASLAFGGDAMVKGGKLPDTKIKIVTLQPKPIHVNDQGEAEISITVPDFNGELRIMGQVWTAGQFGMAENKITVAAPIVAEMSTPRFLAGGDETVLALDLTNMTRQSQELSVRFKTEGFIFATHSGDQAVILAPNERKTLKIPVQAKTGSGEGKIRVDVSGIVSNGKKQVLSRSWSIGTRPPYAAQFIIEQTKLNKKSWQIPSSVLHNIGISGREGRLNISPYPPLNLSRQIEDLQTYPYECAEQTTSGIYPFLYVNKDILKQLNIKNKLTDQQRHDAINAAIFHILTMQRSNGGFGLWSSDSPEEYWLTVYITDFLIQARDRGYMIPEDALQNALKRLLIYVQNGNEIDPYYSRDFNESRFTVQAYAGYVLARTKQVPLAALRNLYNHRKQAPSGLSLIQLSAALKLMGDEGRSAQTLNEGLHYGQRVHDWWIGDYGSDIRDNALILALLQDNHLVSDDVVIQRLFALSHQIEDKIYLSTQEKNAIFLAGYRYVSKSAKNWKVEVDVAGNHYNLTNQKSFLQFNDQEMRQINTLRLASKTGDVDLYPNLGLSGYPLRAPVQVQKKELNIEREFLDIYGNPVDLKNVKTGDLILVRIKIFSFSRMHDALVVDFLPAGFELENQDLSNASVNLENAGEVIKKSLEKMQEASIQHQEYRDDRYVAQLDLTNKTELVYLVRAVTPGRYHIPSATLQSMYQPGRFARTSGNMTLIVKAR</sequence>
<dbReference type="Pfam" id="PF17973">
    <property type="entry name" value="bMG10"/>
    <property type="match status" value="1"/>
</dbReference>
<accession>A0A318N0P1</accession>
<dbReference type="GO" id="GO:0004866">
    <property type="term" value="F:endopeptidase inhibitor activity"/>
    <property type="evidence" value="ECO:0007669"/>
    <property type="project" value="InterPro"/>
</dbReference>
<dbReference type="InterPro" id="IPR047565">
    <property type="entry name" value="Alpha-macroglob_thiol-ester_cl"/>
</dbReference>
<evidence type="ECO:0000259" key="4">
    <source>
        <dbReference type="SMART" id="SM01360"/>
    </source>
</evidence>
<dbReference type="CDD" id="cd02891">
    <property type="entry name" value="A2M_like"/>
    <property type="match status" value="1"/>
</dbReference>
<name>A0A318N0P1_9PROT</name>
<comment type="caution">
    <text evidence="5">The sequence shown here is derived from an EMBL/GenBank/DDBJ whole genome shotgun (WGS) entry which is preliminary data.</text>
</comment>
<dbReference type="InterPro" id="IPR041462">
    <property type="entry name" value="Bact_A2M_MG6"/>
</dbReference>
<evidence type="ECO:0000256" key="2">
    <source>
        <dbReference type="ARBA" id="ARBA00022729"/>
    </source>
</evidence>
<dbReference type="Pfam" id="PF01835">
    <property type="entry name" value="MG2"/>
    <property type="match status" value="1"/>
</dbReference>
<protein>
    <recommendedName>
        <fullName evidence="7">Alpha-2-macroglobulin</fullName>
    </recommendedName>
</protein>